<dbReference type="Proteomes" id="UP000178379">
    <property type="component" value="Unassembled WGS sequence"/>
</dbReference>
<evidence type="ECO:0000313" key="4">
    <source>
        <dbReference type="EMBL" id="OGI41040.1"/>
    </source>
</evidence>
<dbReference type="STRING" id="1817756.A2140_03425"/>
<gene>
    <name evidence="4" type="ORF">A2140_03425</name>
</gene>
<evidence type="ECO:0000256" key="2">
    <source>
        <dbReference type="RuleBase" id="RU003750"/>
    </source>
</evidence>
<organism evidence="4 5">
    <name type="scientific">Candidatus Muproteobacteria bacterium RBG_16_62_13</name>
    <dbReference type="NCBI Taxonomy" id="1817756"/>
    <lineage>
        <taxon>Bacteria</taxon>
        <taxon>Pseudomonadati</taxon>
        <taxon>Pseudomonadota</taxon>
        <taxon>Candidatus Muproteobacteria</taxon>
    </lineage>
</organism>
<evidence type="ECO:0000313" key="5">
    <source>
        <dbReference type="Proteomes" id="UP000178379"/>
    </source>
</evidence>
<comment type="similarity">
    <text evidence="2">Belongs to the CDP-alcohol phosphatidyltransferase class-I family.</text>
</comment>
<dbReference type="GO" id="GO:0016020">
    <property type="term" value="C:membrane"/>
    <property type="evidence" value="ECO:0007669"/>
    <property type="project" value="InterPro"/>
</dbReference>
<dbReference type="GO" id="GO:0016780">
    <property type="term" value="F:phosphotransferase activity, for other substituted phosphate groups"/>
    <property type="evidence" value="ECO:0007669"/>
    <property type="project" value="InterPro"/>
</dbReference>
<comment type="caution">
    <text evidence="4">The sequence shown here is derived from an EMBL/GenBank/DDBJ whole genome shotgun (WGS) entry which is preliminary data.</text>
</comment>
<name>A0A1F6T7D6_9PROT</name>
<feature type="transmembrane region" description="Helical" evidence="3">
    <location>
        <begin position="347"/>
        <end position="365"/>
    </location>
</feature>
<dbReference type="Gene3D" id="1.20.120.1760">
    <property type="match status" value="2"/>
</dbReference>
<dbReference type="GO" id="GO:0008654">
    <property type="term" value="P:phospholipid biosynthetic process"/>
    <property type="evidence" value="ECO:0007669"/>
    <property type="project" value="InterPro"/>
</dbReference>
<feature type="transmembrane region" description="Helical" evidence="3">
    <location>
        <begin position="7"/>
        <end position="25"/>
    </location>
</feature>
<dbReference type="AlphaFoldDB" id="A0A1F6T7D6"/>
<feature type="transmembrane region" description="Helical" evidence="3">
    <location>
        <begin position="90"/>
        <end position="108"/>
    </location>
</feature>
<dbReference type="InterPro" id="IPR048254">
    <property type="entry name" value="CDP_ALCOHOL_P_TRANSF_CS"/>
</dbReference>
<reference evidence="4 5" key="1">
    <citation type="journal article" date="2016" name="Nat. Commun.">
        <title>Thousands of microbial genomes shed light on interconnected biogeochemical processes in an aquifer system.</title>
        <authorList>
            <person name="Anantharaman K."/>
            <person name="Brown C.T."/>
            <person name="Hug L.A."/>
            <person name="Sharon I."/>
            <person name="Castelle C.J."/>
            <person name="Probst A.J."/>
            <person name="Thomas B.C."/>
            <person name="Singh A."/>
            <person name="Wilkins M.J."/>
            <person name="Karaoz U."/>
            <person name="Brodie E.L."/>
            <person name="Williams K.H."/>
            <person name="Hubbard S.S."/>
            <person name="Banfield J.F."/>
        </authorList>
    </citation>
    <scope>NUCLEOTIDE SEQUENCE [LARGE SCALE GENOMIC DNA]</scope>
</reference>
<feature type="transmembrane region" description="Helical" evidence="3">
    <location>
        <begin position="172"/>
        <end position="193"/>
    </location>
</feature>
<sequence>MQVSPNVLSAIKLFVFAPLFLWLMLAPPAPWVRLLPIPLFLLFGLLDYLDGLIARHQERETPFGRVYDRLADYPVLFALVWLSVDVLPAGLLSLKVGLDVVLLGLFALGHGPAENRLRTAVNFLTLLMLMLLMLDVNSRFITGDSARALLILNVFVTALVILRNLGVLRKRFIADALSAGNLLCGFGSMWMAWYGRLDLSLLFLLLGAVFDGLDGAAARRFGSTRFGVLSDDIADAVNYGIAPGVAIVLQFRSSAGISVEGVAIGVAFIAFTIGRLVFFTLNKKSGDPEYFRGVPSTVGGIVVLSSAYLFRYQPALLGFMVGMACALMVAFDSRYRHLGRLLAAHRLVLVLAVLGGLLLFLFGTFGEQPLAIAAILVVALVYGFLPTVLNFREVWRARR</sequence>
<keyword evidence="3" id="KW-0812">Transmembrane</keyword>
<feature type="transmembrane region" description="Helical" evidence="3">
    <location>
        <begin position="257"/>
        <end position="278"/>
    </location>
</feature>
<keyword evidence="3" id="KW-0472">Membrane</keyword>
<keyword evidence="3" id="KW-1133">Transmembrane helix</keyword>
<dbReference type="InterPro" id="IPR043130">
    <property type="entry name" value="CDP-OH_PTrfase_TM_dom"/>
</dbReference>
<feature type="transmembrane region" description="Helical" evidence="3">
    <location>
        <begin position="290"/>
        <end position="310"/>
    </location>
</feature>
<proteinExistence type="inferred from homology"/>
<evidence type="ECO:0000256" key="1">
    <source>
        <dbReference type="ARBA" id="ARBA00022679"/>
    </source>
</evidence>
<dbReference type="EMBL" id="MFSQ01000041">
    <property type="protein sequence ID" value="OGI41040.1"/>
    <property type="molecule type" value="Genomic_DNA"/>
</dbReference>
<evidence type="ECO:0008006" key="6">
    <source>
        <dbReference type="Google" id="ProtNLM"/>
    </source>
</evidence>
<feature type="transmembrane region" description="Helical" evidence="3">
    <location>
        <begin position="371"/>
        <end position="391"/>
    </location>
</feature>
<accession>A0A1F6T7D6</accession>
<feature type="transmembrane region" description="Helical" evidence="3">
    <location>
        <begin position="316"/>
        <end position="335"/>
    </location>
</feature>
<evidence type="ECO:0000256" key="3">
    <source>
        <dbReference type="SAM" id="Phobius"/>
    </source>
</evidence>
<protein>
    <recommendedName>
        <fullName evidence="6">CDP-alcohol phosphatidyltransferase</fullName>
    </recommendedName>
</protein>
<feature type="transmembrane region" description="Helical" evidence="3">
    <location>
        <begin position="146"/>
        <end position="165"/>
    </location>
</feature>
<dbReference type="InterPro" id="IPR000462">
    <property type="entry name" value="CDP-OH_P_trans"/>
</dbReference>
<keyword evidence="1 2" id="KW-0808">Transferase</keyword>
<dbReference type="PROSITE" id="PS00379">
    <property type="entry name" value="CDP_ALCOHOL_P_TRANSF"/>
    <property type="match status" value="2"/>
</dbReference>
<dbReference type="Pfam" id="PF01066">
    <property type="entry name" value="CDP-OH_P_transf"/>
    <property type="match status" value="2"/>
</dbReference>
<feature type="transmembrane region" description="Helical" evidence="3">
    <location>
        <begin position="120"/>
        <end position="140"/>
    </location>
</feature>